<dbReference type="Gene3D" id="3.40.1440.10">
    <property type="entry name" value="GIY-YIG endonuclease"/>
    <property type="match status" value="1"/>
</dbReference>
<evidence type="ECO:0000256" key="2">
    <source>
        <dbReference type="ARBA" id="ARBA00022842"/>
    </source>
</evidence>
<keyword evidence="4" id="KW-0540">Nuclease</keyword>
<feature type="domain" description="GIY-YIG" evidence="3">
    <location>
        <begin position="1"/>
        <end position="84"/>
    </location>
</feature>
<dbReference type="GO" id="GO:0004519">
    <property type="term" value="F:endonuclease activity"/>
    <property type="evidence" value="ECO:0007669"/>
    <property type="project" value="UniProtKB-KW"/>
</dbReference>
<accession>A0A3Q9R706</accession>
<evidence type="ECO:0000313" key="4">
    <source>
        <dbReference type="EMBL" id="AZU98596.1"/>
    </source>
</evidence>
<reference evidence="4 5" key="1">
    <citation type="submission" date="2018-12" db="EMBL/GenBank/DDBJ databases">
        <title>Successful treatment of antibiotic resistant microbial bone infection with bacteriophages.</title>
        <authorList>
            <person name="Nir-Paz R."/>
            <person name="Gelman D."/>
            <person name="Khouri A."/>
            <person name="Sisson B.M."/>
            <person name="Fackler J."/>
            <person name="Oren S.A."/>
            <person name="Khalifa L."/>
            <person name="Rimon A."/>
            <person name="Glazer S.C."/>
            <person name="Moses A.E."/>
            <person name="Yoram W."/>
            <person name="Schooley R.T."/>
            <person name="Hazan R."/>
        </authorList>
    </citation>
    <scope>NUCLEOTIDE SEQUENCE [LARGE SCALE GENOMIC DNA]</scope>
</reference>
<keyword evidence="5" id="KW-1185">Reference proteome</keyword>
<keyword evidence="2" id="KW-0460">Magnesium</keyword>
<dbReference type="PROSITE" id="PS50164">
    <property type="entry name" value="GIY_YIG"/>
    <property type="match status" value="1"/>
</dbReference>
<name>A0A3Q9R706_9CAUD</name>
<proteinExistence type="predicted"/>
<dbReference type="KEGG" id="vg:55811363"/>
<dbReference type="InterPro" id="IPR035901">
    <property type="entry name" value="GIY-YIG_endonuc_sf"/>
</dbReference>
<keyword evidence="4" id="KW-0378">Hydrolase</keyword>
<dbReference type="CDD" id="cd10444">
    <property type="entry name" value="GIY-YIG_SegABCDEFG"/>
    <property type="match status" value="1"/>
</dbReference>
<dbReference type="GeneID" id="55811363"/>
<keyword evidence="4" id="KW-0255">Endonuclease</keyword>
<comment type="cofactor">
    <cofactor evidence="1">
        <name>Mg(2+)</name>
        <dbReference type="ChEBI" id="CHEBI:18420"/>
    </cofactor>
</comment>
<dbReference type="InterPro" id="IPR000305">
    <property type="entry name" value="GIY-YIG_endonuc"/>
</dbReference>
<evidence type="ECO:0000256" key="1">
    <source>
        <dbReference type="ARBA" id="ARBA00001946"/>
    </source>
</evidence>
<dbReference type="RefSeq" id="YP_009882270.1">
    <property type="nucleotide sequence ID" value="NC_049445.1"/>
</dbReference>
<organism evidence="4 5">
    <name type="scientific">Acinetobacter phage AbTZA1</name>
    <dbReference type="NCBI Taxonomy" id="2500827"/>
    <lineage>
        <taxon>Viruses</taxon>
        <taxon>Duplodnaviria</taxon>
        <taxon>Heunggongvirae</taxon>
        <taxon>Uroviricota</taxon>
        <taxon>Caudoviricetes</taxon>
        <taxon>Pantevenvirales</taxon>
        <taxon>Straboviridae</taxon>
        <taxon>Twarogvirinae</taxon>
        <taxon>Hadassahvirus</taxon>
        <taxon>Hadassahvirus azbtza1</taxon>
    </lineage>
</organism>
<evidence type="ECO:0000259" key="3">
    <source>
        <dbReference type="PROSITE" id="PS50164"/>
    </source>
</evidence>
<dbReference type="EMBL" id="MK278860">
    <property type="protein sequence ID" value="AZU98596.1"/>
    <property type="molecule type" value="Genomic_DNA"/>
</dbReference>
<dbReference type="SMART" id="SM00465">
    <property type="entry name" value="GIYc"/>
    <property type="match status" value="1"/>
</dbReference>
<dbReference type="Proteomes" id="UP000287416">
    <property type="component" value="Segment"/>
</dbReference>
<dbReference type="SUPFAM" id="SSF82771">
    <property type="entry name" value="GIY-YIG endonuclease"/>
    <property type="match status" value="1"/>
</dbReference>
<protein>
    <submittedName>
        <fullName evidence="4">Putative GIY-YIG family Seg-like homing endonuclease</fullName>
    </submittedName>
</protein>
<evidence type="ECO:0000313" key="5">
    <source>
        <dbReference type="Proteomes" id="UP000287416"/>
    </source>
</evidence>
<sequence length="220" mass="25605">MHFYTYKITNLLNGKFYIGVHKTENLNDGYMGSGKVLKRSIAKNGIENFKKDILMFHESEDEMFEMEALIVDQEFVDRKDTYNLKLGGHGGWDHITLSKEERVKLSSLGGNGLAQKRTNHIIDVQYRFNVSQSIKLAWANGKYDGKMDHLSTLWIGRNHKPETIEKVKNTFAEIKHQQGEKNSQFGKMWIHSLELRKSTRINKDEPIPEGWNKGRKMFKE</sequence>